<protein>
    <recommendedName>
        <fullName evidence="6">Glucose-methanol-choline oxidoreductase N-terminal domain-containing protein</fullName>
    </recommendedName>
</protein>
<dbReference type="Gene3D" id="3.30.560.10">
    <property type="entry name" value="Glucose Oxidase, domain 3"/>
    <property type="match status" value="1"/>
</dbReference>
<accession>A0A814S9N6</accession>
<proteinExistence type="inferred from homology"/>
<dbReference type="Proteomes" id="UP000663829">
    <property type="component" value="Unassembled WGS sequence"/>
</dbReference>
<dbReference type="GO" id="GO:0050660">
    <property type="term" value="F:flavin adenine dinucleotide binding"/>
    <property type="evidence" value="ECO:0007669"/>
    <property type="project" value="InterPro"/>
</dbReference>
<evidence type="ECO:0000313" key="9">
    <source>
        <dbReference type="Proteomes" id="UP000663829"/>
    </source>
</evidence>
<keyword evidence="4 5" id="KW-0274">FAD</keyword>
<dbReference type="Gene3D" id="3.50.50.60">
    <property type="entry name" value="FAD/NAD(P)-binding domain"/>
    <property type="match status" value="1"/>
</dbReference>
<sequence length="529" mass="59154">MPLPLCASPQHMELDTAYVQKTLDLPTKTQEMHADFVIVGGGTAGSVIAARLAEYGYETLLLSSGSNDTTNPLMTQQDLFGQLFQTSRFKHNLFSEPSSNLNNRTMDVVAWNTLGGSGINGGGMERTMTDDWQYFVNATDDHSFAYENMLKYYKKVENFTTSTPNFDYSIHGRNGPIKITLEYDNTFNSVWQNITEEMNETFSSEFTRTNDYGFSFEPTVFTNGHRSWSGDVYLTPAQSKYSNLKVITSATVIKFDVNEETKQINGVLFVTKDGFFVAIAKNEYILSAGTFFSPHILMISGIGDPDILSEKGIHVKHSLKQVGKNLVDNGIVSVEYETKNFSINKCIPVGHIRATNETPNIFFILKNNEKTNRLFVIMFNPSPKSIVGSVSLYNSNPLMSPKIILNYFENEEDMITFVDGIRYIRQIMSTNAMKQFAQFEEILPGSNDEVDYIKNSFIPASHFLGTCSIGKNGDDSVVNNQFKVHGIKNLRIVDASIFPAGFASKTGPCLTVYALAEKAADILRQKFPK</sequence>
<comment type="similarity">
    <text evidence="2">Belongs to the GMC oxidoreductase family.</text>
</comment>
<dbReference type="Proteomes" id="UP000681722">
    <property type="component" value="Unassembled WGS sequence"/>
</dbReference>
<keyword evidence="9" id="KW-1185">Reference proteome</keyword>
<comment type="caution">
    <text evidence="7">The sequence shown here is derived from an EMBL/GenBank/DDBJ whole genome shotgun (WGS) entry which is preliminary data.</text>
</comment>
<dbReference type="PANTHER" id="PTHR11552">
    <property type="entry name" value="GLUCOSE-METHANOL-CHOLINE GMC OXIDOREDUCTASE"/>
    <property type="match status" value="1"/>
</dbReference>
<evidence type="ECO:0000259" key="6">
    <source>
        <dbReference type="PROSITE" id="PS00624"/>
    </source>
</evidence>
<organism evidence="7 9">
    <name type="scientific">Didymodactylos carnosus</name>
    <dbReference type="NCBI Taxonomy" id="1234261"/>
    <lineage>
        <taxon>Eukaryota</taxon>
        <taxon>Metazoa</taxon>
        <taxon>Spiralia</taxon>
        <taxon>Gnathifera</taxon>
        <taxon>Rotifera</taxon>
        <taxon>Eurotatoria</taxon>
        <taxon>Bdelloidea</taxon>
        <taxon>Philodinida</taxon>
        <taxon>Philodinidae</taxon>
        <taxon>Didymodactylos</taxon>
    </lineage>
</organism>
<dbReference type="SUPFAM" id="SSF51905">
    <property type="entry name" value="FAD/NAD(P)-binding domain"/>
    <property type="match status" value="1"/>
</dbReference>
<gene>
    <name evidence="7" type="ORF">GPM918_LOCUS20805</name>
    <name evidence="8" type="ORF">SRO942_LOCUS20805</name>
</gene>
<name>A0A814S9N6_9BILA</name>
<dbReference type="EMBL" id="CAJNOQ010006665">
    <property type="protein sequence ID" value="CAF1143413.1"/>
    <property type="molecule type" value="Genomic_DNA"/>
</dbReference>
<evidence type="ECO:0000256" key="5">
    <source>
        <dbReference type="PIRSR" id="PIRSR000137-2"/>
    </source>
</evidence>
<evidence type="ECO:0000313" key="8">
    <source>
        <dbReference type="EMBL" id="CAF3907089.1"/>
    </source>
</evidence>
<keyword evidence="3" id="KW-0285">Flavoprotein</keyword>
<reference evidence="7" key="1">
    <citation type="submission" date="2021-02" db="EMBL/GenBank/DDBJ databases">
        <authorList>
            <person name="Nowell W R."/>
        </authorList>
    </citation>
    <scope>NUCLEOTIDE SEQUENCE</scope>
</reference>
<evidence type="ECO:0000256" key="1">
    <source>
        <dbReference type="ARBA" id="ARBA00001974"/>
    </source>
</evidence>
<evidence type="ECO:0000256" key="4">
    <source>
        <dbReference type="ARBA" id="ARBA00022827"/>
    </source>
</evidence>
<evidence type="ECO:0000313" key="7">
    <source>
        <dbReference type="EMBL" id="CAF1143413.1"/>
    </source>
</evidence>
<comment type="cofactor">
    <cofactor evidence="1 5">
        <name>FAD</name>
        <dbReference type="ChEBI" id="CHEBI:57692"/>
    </cofactor>
</comment>
<evidence type="ECO:0000256" key="3">
    <source>
        <dbReference type="ARBA" id="ARBA00022630"/>
    </source>
</evidence>
<evidence type="ECO:0000256" key="2">
    <source>
        <dbReference type="ARBA" id="ARBA00010790"/>
    </source>
</evidence>
<dbReference type="InterPro" id="IPR012132">
    <property type="entry name" value="GMC_OxRdtase"/>
</dbReference>
<dbReference type="EMBL" id="CAJOBC010006666">
    <property type="protein sequence ID" value="CAF3907089.1"/>
    <property type="molecule type" value="Genomic_DNA"/>
</dbReference>
<dbReference type="PANTHER" id="PTHR11552:SF147">
    <property type="entry name" value="CHOLINE DEHYDROGENASE, MITOCHONDRIAL"/>
    <property type="match status" value="1"/>
</dbReference>
<feature type="binding site" evidence="5">
    <location>
        <position position="252"/>
    </location>
    <ligand>
        <name>FAD</name>
        <dbReference type="ChEBI" id="CHEBI:57692"/>
    </ligand>
</feature>
<dbReference type="InterPro" id="IPR007867">
    <property type="entry name" value="GMC_OxRtase_C"/>
</dbReference>
<dbReference type="Pfam" id="PF05199">
    <property type="entry name" value="GMC_oxred_C"/>
    <property type="match status" value="1"/>
</dbReference>
<dbReference type="InterPro" id="IPR036188">
    <property type="entry name" value="FAD/NAD-bd_sf"/>
</dbReference>
<dbReference type="GO" id="GO:0016614">
    <property type="term" value="F:oxidoreductase activity, acting on CH-OH group of donors"/>
    <property type="evidence" value="ECO:0007669"/>
    <property type="project" value="InterPro"/>
</dbReference>
<dbReference type="AlphaFoldDB" id="A0A814S9N6"/>
<dbReference type="PIRSF" id="PIRSF000137">
    <property type="entry name" value="Alcohol_oxidase"/>
    <property type="match status" value="1"/>
</dbReference>
<dbReference type="PROSITE" id="PS00624">
    <property type="entry name" value="GMC_OXRED_2"/>
    <property type="match status" value="1"/>
</dbReference>
<dbReference type="Pfam" id="PF00732">
    <property type="entry name" value="GMC_oxred_N"/>
    <property type="match status" value="1"/>
</dbReference>
<dbReference type="InterPro" id="IPR000172">
    <property type="entry name" value="GMC_OxRdtase_N"/>
</dbReference>
<dbReference type="SUPFAM" id="SSF54373">
    <property type="entry name" value="FAD-linked reductases, C-terminal domain"/>
    <property type="match status" value="1"/>
</dbReference>
<feature type="domain" description="Glucose-methanol-choline oxidoreductase N-terminal" evidence="6">
    <location>
        <begin position="289"/>
        <end position="303"/>
    </location>
</feature>
<dbReference type="OrthoDB" id="269227at2759"/>